<dbReference type="KEGG" id="sgrg:L0C25_23645"/>
<gene>
    <name evidence="1" type="ORF">L0C25_23645</name>
</gene>
<name>A0AA46THY2_9ACTN</name>
<organism evidence="1 2">
    <name type="scientific">Solicola gregarius</name>
    <dbReference type="NCBI Taxonomy" id="2908642"/>
    <lineage>
        <taxon>Bacteria</taxon>
        <taxon>Bacillati</taxon>
        <taxon>Actinomycetota</taxon>
        <taxon>Actinomycetes</taxon>
        <taxon>Propionibacteriales</taxon>
        <taxon>Nocardioidaceae</taxon>
        <taxon>Solicola</taxon>
    </lineage>
</organism>
<dbReference type="RefSeq" id="WP_271634300.1">
    <property type="nucleotide sequence ID" value="NZ_CP094970.1"/>
</dbReference>
<protein>
    <recommendedName>
        <fullName evidence="3">Phage Mu protein F like protein</fullName>
    </recommendedName>
</protein>
<evidence type="ECO:0000313" key="2">
    <source>
        <dbReference type="Proteomes" id="UP001164390"/>
    </source>
</evidence>
<keyword evidence="2" id="KW-1185">Reference proteome</keyword>
<evidence type="ECO:0008006" key="3">
    <source>
        <dbReference type="Google" id="ProtNLM"/>
    </source>
</evidence>
<evidence type="ECO:0000313" key="1">
    <source>
        <dbReference type="EMBL" id="UYM05465.1"/>
    </source>
</evidence>
<reference evidence="1" key="1">
    <citation type="submission" date="2022-01" db="EMBL/GenBank/DDBJ databases">
        <title>Nocardioidaceae gen. sp. A5X3R13.</title>
        <authorList>
            <person name="Lopez Marin M.A."/>
            <person name="Uhlik O."/>
        </authorList>
    </citation>
    <scope>NUCLEOTIDE SEQUENCE</scope>
    <source>
        <strain evidence="1">A5X3R13</strain>
    </source>
</reference>
<dbReference type="Proteomes" id="UP001164390">
    <property type="component" value="Chromosome"/>
</dbReference>
<sequence>MTAPTEQVPPSAEGVLFQQYADSLATLAERAGVALLAQWIAGALSDMAWQTQLARLFIRVNRGGTVVADLYAARQLRLMGIEASPLGLSLPDDVAEVQRLTKAVTTLSEALDDPESLEPRVVRVARSEPVNAMQQGVVRAYAEHGVGGYRRGLDADPCELCVWLAKKHLDPAGYIYAAGTPFHRHPGCQCEPVPVTA</sequence>
<dbReference type="AlphaFoldDB" id="A0AA46THY2"/>
<proteinExistence type="predicted"/>
<accession>A0AA46THY2</accession>
<dbReference type="EMBL" id="CP094970">
    <property type="protein sequence ID" value="UYM05465.1"/>
    <property type="molecule type" value="Genomic_DNA"/>
</dbReference>